<evidence type="ECO:0000256" key="5">
    <source>
        <dbReference type="PROSITE-ProRule" id="PRU00146"/>
    </source>
</evidence>
<keyword evidence="1" id="KW-0479">Metal-binding</keyword>
<dbReference type="AlphaFoldDB" id="A0A2G9TQU8"/>
<dbReference type="InterPro" id="IPR050701">
    <property type="entry name" value="Histone_Mod_Regulator"/>
</dbReference>
<dbReference type="SUPFAM" id="SSF57903">
    <property type="entry name" value="FYVE/PHD zinc finger"/>
    <property type="match status" value="1"/>
</dbReference>
<proteinExistence type="predicted"/>
<dbReference type="GO" id="GO:0006357">
    <property type="term" value="P:regulation of transcription by RNA polymerase II"/>
    <property type="evidence" value="ECO:0007669"/>
    <property type="project" value="TreeGrafter"/>
</dbReference>
<evidence type="ECO:0000256" key="4">
    <source>
        <dbReference type="ARBA" id="ARBA00022833"/>
    </source>
</evidence>
<dbReference type="PANTHER" id="PTHR13793">
    <property type="entry name" value="PHD FINGER PROTEINS"/>
    <property type="match status" value="1"/>
</dbReference>
<dbReference type="SMART" id="SM00249">
    <property type="entry name" value="PHD"/>
    <property type="match status" value="2"/>
</dbReference>
<accession>A0A2G9TQU8</accession>
<dbReference type="PROSITE" id="PS51805">
    <property type="entry name" value="EPHD"/>
    <property type="match status" value="1"/>
</dbReference>
<dbReference type="PANTHER" id="PTHR13793:SF107">
    <property type="entry name" value="BROMODOMAIN-CONTAINING PROTEIN HOMOLOG"/>
    <property type="match status" value="1"/>
</dbReference>
<feature type="domain" description="PHD-type" evidence="6">
    <location>
        <begin position="111"/>
        <end position="161"/>
    </location>
</feature>
<dbReference type="Gene3D" id="3.30.40.10">
    <property type="entry name" value="Zinc/RING finger domain, C3HC4 (zinc finger)"/>
    <property type="match status" value="1"/>
</dbReference>
<dbReference type="OrthoDB" id="20839at2759"/>
<keyword evidence="3 5" id="KW-0863">Zinc-finger</keyword>
<name>A0A2G9TQU8_TELCI</name>
<sequence>HFKAGDISVPAAEYKAVDSHVTALPPRKRPEQLIKFVEKTKSDFDRMVEYDCDEEDYLWIKNINKERKKNKASILLPEQMEQVMDRLEKESHFEVKGSPSSIMPGSSMDGDDVCCVCGDGDVNNVNQIIYCDMCNIAVHQDCYGVPYIPEGQWLCRRCKLSPSAQVHFGNLVFLEPIEGVDASLERRCKLKCLVCRKKMGACLQCSTRSCLKAFHVTCAQQSGMTMKIESSLDPNNAEMMDVQRFVYCHLHADDDESDPAARKKRMDEAIRRARRSMAAKTCRSPSVNMPTLSIESLEAIKALAGFDIEDIVQYWYLKRKSRCGVPLIRRLQLNQKVSRASNFPASELAQEDQRIYEQFMMKRVSLETTRLLCEQVKKRESHKKSH</sequence>
<dbReference type="GO" id="GO:0008270">
    <property type="term" value="F:zinc ion binding"/>
    <property type="evidence" value="ECO:0007669"/>
    <property type="project" value="UniProtKB-KW"/>
</dbReference>
<evidence type="ECO:0000256" key="1">
    <source>
        <dbReference type="ARBA" id="ARBA00022723"/>
    </source>
</evidence>
<dbReference type="InterPro" id="IPR019787">
    <property type="entry name" value="Znf_PHD-finger"/>
</dbReference>
<reference evidence="8 9" key="1">
    <citation type="submission" date="2015-09" db="EMBL/GenBank/DDBJ databases">
        <title>Draft genome of the parasitic nematode Teladorsagia circumcincta isolate WARC Sus (inbred).</title>
        <authorList>
            <person name="Mitreva M."/>
        </authorList>
    </citation>
    <scope>NUCLEOTIDE SEQUENCE [LARGE SCALE GENOMIC DNA]</scope>
    <source>
        <strain evidence="8 9">S</strain>
    </source>
</reference>
<dbReference type="FunFam" id="3.30.40.10:FF:000008">
    <property type="entry name" value="Bromodomain containing 1, isoform CRA_a"/>
    <property type="match status" value="1"/>
</dbReference>
<dbReference type="CDD" id="cd15492">
    <property type="entry name" value="PHD_BRPF_JADE_like"/>
    <property type="match status" value="1"/>
</dbReference>
<dbReference type="InterPro" id="IPR019542">
    <property type="entry name" value="Enhancer_polycomb-like_N"/>
</dbReference>
<keyword evidence="4" id="KW-0862">Zinc</keyword>
<organism evidence="8 9">
    <name type="scientific">Teladorsagia circumcincta</name>
    <name type="common">Brown stomach worm</name>
    <name type="synonym">Ostertagia circumcincta</name>
    <dbReference type="NCBI Taxonomy" id="45464"/>
    <lineage>
        <taxon>Eukaryota</taxon>
        <taxon>Metazoa</taxon>
        <taxon>Ecdysozoa</taxon>
        <taxon>Nematoda</taxon>
        <taxon>Chromadorea</taxon>
        <taxon>Rhabditida</taxon>
        <taxon>Rhabditina</taxon>
        <taxon>Rhabditomorpha</taxon>
        <taxon>Strongyloidea</taxon>
        <taxon>Trichostrongylidae</taxon>
        <taxon>Teladorsagia</taxon>
    </lineage>
</organism>
<dbReference type="InterPro" id="IPR019786">
    <property type="entry name" value="Zinc_finger_PHD-type_CS"/>
</dbReference>
<evidence type="ECO:0000256" key="2">
    <source>
        <dbReference type="ARBA" id="ARBA00022737"/>
    </source>
</evidence>
<evidence type="ECO:0000313" key="9">
    <source>
        <dbReference type="Proteomes" id="UP000230423"/>
    </source>
</evidence>
<dbReference type="EMBL" id="KZ370440">
    <property type="protein sequence ID" value="PIO59680.1"/>
    <property type="molecule type" value="Genomic_DNA"/>
</dbReference>
<dbReference type="InterPro" id="IPR011011">
    <property type="entry name" value="Znf_FYVE_PHD"/>
</dbReference>
<keyword evidence="2" id="KW-0677">Repeat</keyword>
<feature type="non-terminal residue" evidence="8">
    <location>
        <position position="386"/>
    </location>
</feature>
<dbReference type="Proteomes" id="UP000230423">
    <property type="component" value="Unassembled WGS sequence"/>
</dbReference>
<keyword evidence="9" id="KW-1185">Reference proteome</keyword>
<dbReference type="InterPro" id="IPR001965">
    <property type="entry name" value="Znf_PHD"/>
</dbReference>
<dbReference type="Pfam" id="PF10513">
    <property type="entry name" value="EPL1"/>
    <property type="match status" value="1"/>
</dbReference>
<feature type="non-terminal residue" evidence="8">
    <location>
        <position position="1"/>
    </location>
</feature>
<evidence type="ECO:0000256" key="3">
    <source>
        <dbReference type="ARBA" id="ARBA00022771"/>
    </source>
</evidence>
<dbReference type="InterPro" id="IPR034732">
    <property type="entry name" value="EPHD"/>
</dbReference>
<evidence type="ECO:0000259" key="7">
    <source>
        <dbReference type="PROSITE" id="PS51805"/>
    </source>
</evidence>
<dbReference type="PROSITE" id="PS50016">
    <property type="entry name" value="ZF_PHD_2"/>
    <property type="match status" value="1"/>
</dbReference>
<dbReference type="Pfam" id="PF13832">
    <property type="entry name" value="zf-HC5HC2H_2"/>
    <property type="match status" value="1"/>
</dbReference>
<gene>
    <name evidence="8" type="ORF">TELCIR_18848</name>
</gene>
<feature type="domain" description="PHD-type" evidence="7">
    <location>
        <begin position="163"/>
        <end position="252"/>
    </location>
</feature>
<evidence type="ECO:0000313" key="8">
    <source>
        <dbReference type="EMBL" id="PIO59680.1"/>
    </source>
</evidence>
<dbReference type="InterPro" id="IPR013083">
    <property type="entry name" value="Znf_RING/FYVE/PHD"/>
</dbReference>
<dbReference type="PROSITE" id="PS01359">
    <property type="entry name" value="ZF_PHD_1"/>
    <property type="match status" value="1"/>
</dbReference>
<protein>
    <submittedName>
        <fullName evidence="8">PHD-finger</fullName>
    </submittedName>
</protein>
<evidence type="ECO:0000259" key="6">
    <source>
        <dbReference type="PROSITE" id="PS50016"/>
    </source>
</evidence>